<evidence type="ECO:0000313" key="3">
    <source>
        <dbReference type="Proteomes" id="UP000001861"/>
    </source>
</evidence>
<feature type="compositionally biased region" description="Basic and acidic residues" evidence="1">
    <location>
        <begin position="415"/>
        <end position="427"/>
    </location>
</feature>
<feature type="compositionally biased region" description="Basic and acidic residues" evidence="1">
    <location>
        <begin position="90"/>
        <end position="106"/>
    </location>
</feature>
<dbReference type="HOGENOM" id="CLU_642522_0_0_1"/>
<name>A8NQ65_COPC7</name>
<dbReference type="EMBL" id="AACS02000008">
    <property type="protein sequence ID" value="EAU86272.2"/>
    <property type="molecule type" value="Genomic_DNA"/>
</dbReference>
<feature type="region of interest" description="Disordered" evidence="1">
    <location>
        <begin position="1"/>
        <end position="48"/>
    </location>
</feature>
<evidence type="ECO:0000256" key="1">
    <source>
        <dbReference type="SAM" id="MobiDB-lite"/>
    </source>
</evidence>
<feature type="region of interest" description="Disordered" evidence="1">
    <location>
        <begin position="256"/>
        <end position="352"/>
    </location>
</feature>
<proteinExistence type="predicted"/>
<protein>
    <submittedName>
        <fullName evidence="2">Uncharacterized protein</fullName>
    </submittedName>
</protein>
<evidence type="ECO:0000313" key="2">
    <source>
        <dbReference type="EMBL" id="EAU86272.2"/>
    </source>
</evidence>
<feature type="compositionally biased region" description="Basic and acidic residues" evidence="1">
    <location>
        <begin position="143"/>
        <end position="155"/>
    </location>
</feature>
<feature type="region of interest" description="Disordered" evidence="1">
    <location>
        <begin position="77"/>
        <end position="241"/>
    </location>
</feature>
<dbReference type="VEuPathDB" id="FungiDB:CC1G_07996"/>
<sequence length="427" mass="45482">MGNIMRTSPANGHEENEISTSGSKARCRQRQPNQTFVGGGDPVSNGDYRVNEEHAERKKPDIARGTPGEEMLGVGLEALEGKGQVSPINECKEDKREDPSTCRREAGGGQGPTSPTFGVGSAISKGARWENSANEHEENEGEVPPRSRDSTERRQRTTNQAFIDGRDHNSCGDDGMNEGTETSPGRVRAQQEDHGEGIVEGNLDGADPSPSQSPLVVSGPTVLENTDSGSAIGGDDERQDVDDWPIVNKAALEPFDNPLGLLQDSEEFGGVEASSSPQTEESEDCESAVDYNGSASVTWHPGSVDGGGKGGENDVLLEGVSDGRDEARGEGATGLEVNEVDTDHGDEPHVDPVVGLEGETFEFARQIQYRQSLPAPSSSVETLPDMQFCPETREEERRGVGKPEGISSSSTLIPEDVKDSGVEKEPT</sequence>
<feature type="compositionally biased region" description="Basic and acidic residues" evidence="1">
    <location>
        <begin position="391"/>
        <end position="401"/>
    </location>
</feature>
<feature type="compositionally biased region" description="Polar residues" evidence="1">
    <location>
        <begin position="1"/>
        <end position="10"/>
    </location>
</feature>
<dbReference type="GeneID" id="6012019"/>
<dbReference type="RefSeq" id="XP_001835487.2">
    <property type="nucleotide sequence ID" value="XM_001835435.2"/>
</dbReference>
<gene>
    <name evidence="2" type="ORF">CC1G_07996</name>
</gene>
<dbReference type="InParanoid" id="A8NQ65"/>
<reference evidence="2 3" key="1">
    <citation type="journal article" date="2010" name="Proc. Natl. Acad. Sci. U.S.A.">
        <title>Insights into evolution of multicellular fungi from the assembled chromosomes of the mushroom Coprinopsis cinerea (Coprinus cinereus).</title>
        <authorList>
            <person name="Stajich J.E."/>
            <person name="Wilke S.K."/>
            <person name="Ahren D."/>
            <person name="Au C.H."/>
            <person name="Birren B.W."/>
            <person name="Borodovsky M."/>
            <person name="Burns C."/>
            <person name="Canback B."/>
            <person name="Casselton L.A."/>
            <person name="Cheng C.K."/>
            <person name="Deng J."/>
            <person name="Dietrich F.S."/>
            <person name="Fargo D.C."/>
            <person name="Farman M.L."/>
            <person name="Gathman A.C."/>
            <person name="Goldberg J."/>
            <person name="Guigo R."/>
            <person name="Hoegger P.J."/>
            <person name="Hooker J.B."/>
            <person name="Huggins A."/>
            <person name="James T.Y."/>
            <person name="Kamada T."/>
            <person name="Kilaru S."/>
            <person name="Kodira C."/>
            <person name="Kues U."/>
            <person name="Kupfer D."/>
            <person name="Kwan H.S."/>
            <person name="Lomsadze A."/>
            <person name="Li W."/>
            <person name="Lilly W.W."/>
            <person name="Ma L.J."/>
            <person name="Mackey A.J."/>
            <person name="Manning G."/>
            <person name="Martin F."/>
            <person name="Muraguchi H."/>
            <person name="Natvig D.O."/>
            <person name="Palmerini H."/>
            <person name="Ramesh M.A."/>
            <person name="Rehmeyer C.J."/>
            <person name="Roe B.A."/>
            <person name="Shenoy N."/>
            <person name="Stanke M."/>
            <person name="Ter-Hovhannisyan V."/>
            <person name="Tunlid A."/>
            <person name="Velagapudi R."/>
            <person name="Vision T.J."/>
            <person name="Zeng Q."/>
            <person name="Zolan M.E."/>
            <person name="Pukkila P.J."/>
        </authorList>
    </citation>
    <scope>NUCLEOTIDE SEQUENCE [LARGE SCALE GENOMIC DNA]</scope>
    <source>
        <strain evidence="3">Okayama-7 / 130 / ATCC MYA-4618 / FGSC 9003</strain>
    </source>
</reference>
<accession>A8NQ65</accession>
<feature type="compositionally biased region" description="Polar residues" evidence="1">
    <location>
        <begin position="372"/>
        <end position="381"/>
    </location>
</feature>
<feature type="region of interest" description="Disordered" evidence="1">
    <location>
        <begin position="372"/>
        <end position="427"/>
    </location>
</feature>
<dbReference type="AlphaFoldDB" id="A8NQ65"/>
<comment type="caution">
    <text evidence="2">The sequence shown here is derived from an EMBL/GenBank/DDBJ whole genome shotgun (WGS) entry which is preliminary data.</text>
</comment>
<organism evidence="2 3">
    <name type="scientific">Coprinopsis cinerea (strain Okayama-7 / 130 / ATCC MYA-4618 / FGSC 9003)</name>
    <name type="common">Inky cap fungus</name>
    <name type="synonym">Hormographiella aspergillata</name>
    <dbReference type="NCBI Taxonomy" id="240176"/>
    <lineage>
        <taxon>Eukaryota</taxon>
        <taxon>Fungi</taxon>
        <taxon>Dikarya</taxon>
        <taxon>Basidiomycota</taxon>
        <taxon>Agaricomycotina</taxon>
        <taxon>Agaricomycetes</taxon>
        <taxon>Agaricomycetidae</taxon>
        <taxon>Agaricales</taxon>
        <taxon>Agaricineae</taxon>
        <taxon>Psathyrellaceae</taxon>
        <taxon>Coprinopsis</taxon>
    </lineage>
</organism>
<feature type="compositionally biased region" description="Basic and acidic residues" evidence="1">
    <location>
        <begin position="341"/>
        <end position="350"/>
    </location>
</feature>
<keyword evidence="3" id="KW-1185">Reference proteome</keyword>
<dbReference type="KEGG" id="cci:CC1G_07996"/>
<dbReference type="Proteomes" id="UP000001861">
    <property type="component" value="Unassembled WGS sequence"/>
</dbReference>